<dbReference type="Gene3D" id="3.10.490.10">
    <property type="entry name" value="Gamma-glutamyl cyclotransferase-like"/>
    <property type="match status" value="1"/>
</dbReference>
<dbReference type="AlphaFoldDB" id="F8IEJ0"/>
<name>F8IEJ0_ALIAT</name>
<organism evidence="2 3">
    <name type="scientific">Alicyclobacillus acidocaldarius (strain Tc-4-1)</name>
    <name type="common">Bacillus acidocaldarius</name>
    <dbReference type="NCBI Taxonomy" id="1048834"/>
    <lineage>
        <taxon>Bacteria</taxon>
        <taxon>Bacillati</taxon>
        <taxon>Bacillota</taxon>
        <taxon>Bacilli</taxon>
        <taxon>Bacillales</taxon>
        <taxon>Alicyclobacillaceae</taxon>
        <taxon>Alicyclobacillus</taxon>
    </lineage>
</organism>
<dbReference type="Pfam" id="PF21986">
    <property type="entry name" value="AH_C"/>
    <property type="match status" value="1"/>
</dbReference>
<proteinExistence type="predicted"/>
<feature type="domain" description="Allophanate hydrolase C-terminal" evidence="1">
    <location>
        <begin position="1"/>
        <end position="39"/>
    </location>
</feature>
<evidence type="ECO:0000259" key="1">
    <source>
        <dbReference type="Pfam" id="PF21986"/>
    </source>
</evidence>
<gene>
    <name evidence="2" type="ordered locus">TC41_0746</name>
</gene>
<dbReference type="KEGG" id="aad:TC41_0746"/>
<protein>
    <submittedName>
        <fullName evidence="2">Allophanate hydrolase</fullName>
    </submittedName>
</protein>
<dbReference type="InterPro" id="IPR053844">
    <property type="entry name" value="AH_C"/>
</dbReference>
<sequence>MALGKILLSDGREVTGFVCEAGAAKREDITVYGGFRAWCERGRVVIS</sequence>
<dbReference type="HOGENOM" id="CLU_3163824_0_0_9"/>
<keyword evidence="2" id="KW-0378">Hydrolase</keyword>
<dbReference type="Proteomes" id="UP000000292">
    <property type="component" value="Chromosome"/>
</dbReference>
<reference evidence="2 3" key="1">
    <citation type="journal article" date="2011" name="J. Bacteriol.">
        <title>Complete Genome Sequence of Alicyclobacillus acidocaldarius Strain Tc-4-1.</title>
        <authorList>
            <person name="Chen Y."/>
            <person name="He Y."/>
            <person name="Zhang B."/>
            <person name="Yang J."/>
            <person name="Li W."/>
            <person name="Dong Z."/>
            <person name="Hu S."/>
        </authorList>
    </citation>
    <scope>NUCLEOTIDE SEQUENCE [LARGE SCALE GENOMIC DNA]</scope>
    <source>
        <strain evidence="2 3">Tc-4-1</strain>
    </source>
</reference>
<dbReference type="EMBL" id="CP002902">
    <property type="protein sequence ID" value="AEJ42704.1"/>
    <property type="molecule type" value="Genomic_DNA"/>
</dbReference>
<evidence type="ECO:0000313" key="2">
    <source>
        <dbReference type="EMBL" id="AEJ42704.1"/>
    </source>
</evidence>
<dbReference type="GO" id="GO:0016787">
    <property type="term" value="F:hydrolase activity"/>
    <property type="evidence" value="ECO:0007669"/>
    <property type="project" value="UniProtKB-KW"/>
</dbReference>
<dbReference type="STRING" id="1048834.TC41_0746"/>
<evidence type="ECO:0000313" key="3">
    <source>
        <dbReference type="Proteomes" id="UP000000292"/>
    </source>
</evidence>
<accession>F8IEJ0</accession>
<dbReference type="PATRIC" id="fig|1048834.4.peg.703"/>
<reference evidence="3" key="2">
    <citation type="submission" date="2011-06" db="EMBL/GenBank/DDBJ databases">
        <title>The complete genome sequence of Alicyclobacillus acidocaldarius sp. Tc-4-1.</title>
        <authorList>
            <person name="Chen Y."/>
            <person name="He Y."/>
            <person name="Dong Z."/>
            <person name="Hu S."/>
        </authorList>
    </citation>
    <scope>NUCLEOTIDE SEQUENCE [LARGE SCALE GENOMIC DNA]</scope>
    <source>
        <strain evidence="3">Tc-4-1</strain>
    </source>
</reference>